<organism evidence="1 2">
    <name type="scientific">Brachionus plicatilis</name>
    <name type="common">Marine rotifer</name>
    <name type="synonym">Brachionus muelleri</name>
    <dbReference type="NCBI Taxonomy" id="10195"/>
    <lineage>
        <taxon>Eukaryota</taxon>
        <taxon>Metazoa</taxon>
        <taxon>Spiralia</taxon>
        <taxon>Gnathifera</taxon>
        <taxon>Rotifera</taxon>
        <taxon>Eurotatoria</taxon>
        <taxon>Monogononta</taxon>
        <taxon>Pseudotrocha</taxon>
        <taxon>Ploima</taxon>
        <taxon>Brachionidae</taxon>
        <taxon>Brachionus</taxon>
    </lineage>
</organism>
<protein>
    <submittedName>
        <fullName evidence="1">Uncharacterized protein</fullName>
    </submittedName>
</protein>
<proteinExistence type="predicted"/>
<reference evidence="1 2" key="1">
    <citation type="journal article" date="2018" name="Sci. Rep.">
        <title>Genomic signatures of local adaptation to the degree of environmental predictability in rotifers.</title>
        <authorList>
            <person name="Franch-Gras L."/>
            <person name="Hahn C."/>
            <person name="Garcia-Roger E.M."/>
            <person name="Carmona M.J."/>
            <person name="Serra M."/>
            <person name="Gomez A."/>
        </authorList>
    </citation>
    <scope>NUCLEOTIDE SEQUENCE [LARGE SCALE GENOMIC DNA]</scope>
    <source>
        <strain evidence="1">HYR1</strain>
    </source>
</reference>
<comment type="caution">
    <text evidence="1">The sequence shown here is derived from an EMBL/GenBank/DDBJ whole genome shotgun (WGS) entry which is preliminary data.</text>
</comment>
<dbReference type="Proteomes" id="UP000276133">
    <property type="component" value="Unassembled WGS sequence"/>
</dbReference>
<sequence>MQNRKKGATINESVYHLNGSDQISDDLMLFSLTGIKKKLYSFLSFKKSSLFVSNTFKCLATSPKTSSRYLNIPLFSHTFLERLAVFGLLSNASLSDVKRKKNIEKKKYRNYFTIDRPINQ</sequence>
<evidence type="ECO:0000313" key="1">
    <source>
        <dbReference type="EMBL" id="RNA09728.1"/>
    </source>
</evidence>
<accession>A0A3M7QFK5</accession>
<dbReference type="AlphaFoldDB" id="A0A3M7QFK5"/>
<keyword evidence="2" id="KW-1185">Reference proteome</keyword>
<name>A0A3M7QFK5_BRAPC</name>
<evidence type="ECO:0000313" key="2">
    <source>
        <dbReference type="Proteomes" id="UP000276133"/>
    </source>
</evidence>
<gene>
    <name evidence="1" type="ORF">BpHYR1_051810</name>
</gene>
<dbReference type="EMBL" id="REGN01006377">
    <property type="protein sequence ID" value="RNA09728.1"/>
    <property type="molecule type" value="Genomic_DNA"/>
</dbReference>